<dbReference type="GO" id="GO:0030246">
    <property type="term" value="F:carbohydrate binding"/>
    <property type="evidence" value="ECO:0007669"/>
    <property type="project" value="UniProtKB-UniRule"/>
</dbReference>
<feature type="chain" id="PRO_5034822484" description="Galectin" evidence="3">
    <location>
        <begin position="17"/>
        <end position="187"/>
    </location>
</feature>
<sequence>MTLLLLLLLLPPLLPASMLKQLDDSMANMQVNNRPLKVGHTLTITGIPKTGDGRFEVNILSGSDIAFYMSVRLTLGSVVCNSRMSGVWGAEVFQGGFPFKHNELFKNLCARSKNASERETHDRKAAQRRLRKTVCGCAWFTVTLTHEEFLVILSDGSEVHFPNRLGASEYLDFSFKGGVLIRSFEIN</sequence>
<evidence type="ECO:0000256" key="2">
    <source>
        <dbReference type="RuleBase" id="RU102079"/>
    </source>
</evidence>
<dbReference type="Pfam" id="PF00337">
    <property type="entry name" value="Gal-bind_lectin"/>
    <property type="match status" value="1"/>
</dbReference>
<dbReference type="InterPro" id="IPR044156">
    <property type="entry name" value="Galectin-like"/>
</dbReference>
<proteinExistence type="predicted"/>
<keyword evidence="3" id="KW-0732">Signal</keyword>
<dbReference type="GO" id="GO:0043236">
    <property type="term" value="F:laminin binding"/>
    <property type="evidence" value="ECO:0007669"/>
    <property type="project" value="TreeGrafter"/>
</dbReference>
<evidence type="ECO:0000259" key="4">
    <source>
        <dbReference type="PROSITE" id="PS51304"/>
    </source>
</evidence>
<reference evidence="5" key="2">
    <citation type="submission" date="2025-09" db="UniProtKB">
        <authorList>
            <consortium name="Ensembl"/>
        </authorList>
    </citation>
    <scope>IDENTIFICATION</scope>
</reference>
<accession>A0A8C5C2J4</accession>
<dbReference type="PROSITE" id="PS51304">
    <property type="entry name" value="GALECTIN"/>
    <property type="match status" value="1"/>
</dbReference>
<evidence type="ECO:0000313" key="6">
    <source>
        <dbReference type="Proteomes" id="UP000694546"/>
    </source>
</evidence>
<evidence type="ECO:0000313" key="5">
    <source>
        <dbReference type="Ensembl" id="ENSGMOP00000055705.1"/>
    </source>
</evidence>
<dbReference type="GO" id="GO:0005615">
    <property type="term" value="C:extracellular space"/>
    <property type="evidence" value="ECO:0007669"/>
    <property type="project" value="TreeGrafter"/>
</dbReference>
<keyword evidence="1 2" id="KW-0430">Lectin</keyword>
<protein>
    <recommendedName>
        <fullName evidence="2">Galectin</fullName>
    </recommendedName>
</protein>
<organism evidence="5 6">
    <name type="scientific">Gadus morhua</name>
    <name type="common">Atlantic cod</name>
    <dbReference type="NCBI Taxonomy" id="8049"/>
    <lineage>
        <taxon>Eukaryota</taxon>
        <taxon>Metazoa</taxon>
        <taxon>Chordata</taxon>
        <taxon>Craniata</taxon>
        <taxon>Vertebrata</taxon>
        <taxon>Euteleostomi</taxon>
        <taxon>Actinopterygii</taxon>
        <taxon>Neopterygii</taxon>
        <taxon>Teleostei</taxon>
        <taxon>Neoteleostei</taxon>
        <taxon>Acanthomorphata</taxon>
        <taxon>Zeiogadaria</taxon>
        <taxon>Gadariae</taxon>
        <taxon>Gadiformes</taxon>
        <taxon>Gadoidei</taxon>
        <taxon>Gadidae</taxon>
        <taxon>Gadus</taxon>
    </lineage>
</organism>
<dbReference type="Gene3D" id="2.60.120.200">
    <property type="match status" value="1"/>
</dbReference>
<dbReference type="CDD" id="cd00070">
    <property type="entry name" value="GLECT"/>
    <property type="match status" value="1"/>
</dbReference>
<evidence type="ECO:0000256" key="1">
    <source>
        <dbReference type="ARBA" id="ARBA00022734"/>
    </source>
</evidence>
<dbReference type="AlphaFoldDB" id="A0A8C5C2J4"/>
<dbReference type="Proteomes" id="UP000694546">
    <property type="component" value="Chromosome 6"/>
</dbReference>
<dbReference type="PANTHER" id="PTHR11346:SF112">
    <property type="entry name" value="GALECTIN"/>
    <property type="match status" value="1"/>
</dbReference>
<reference evidence="5" key="1">
    <citation type="submission" date="2025-08" db="UniProtKB">
        <authorList>
            <consortium name="Ensembl"/>
        </authorList>
    </citation>
    <scope>IDENTIFICATION</scope>
</reference>
<feature type="domain" description="Galectin" evidence="4">
    <location>
        <begin position="28"/>
        <end position="187"/>
    </location>
</feature>
<dbReference type="GeneTree" id="ENSGT01030000239955"/>
<keyword evidence="6" id="KW-1185">Reference proteome</keyword>
<dbReference type="SUPFAM" id="SSF49899">
    <property type="entry name" value="Concanavalin A-like lectins/glucanases"/>
    <property type="match status" value="1"/>
</dbReference>
<feature type="signal peptide" evidence="3">
    <location>
        <begin position="1"/>
        <end position="16"/>
    </location>
</feature>
<dbReference type="SMART" id="SM00908">
    <property type="entry name" value="Gal-bind_lectin"/>
    <property type="match status" value="1"/>
</dbReference>
<dbReference type="PANTHER" id="PTHR11346">
    <property type="entry name" value="GALECTIN"/>
    <property type="match status" value="1"/>
</dbReference>
<name>A0A8C5C2J4_GADMO</name>
<dbReference type="GO" id="GO:0016936">
    <property type="term" value="F:galactoside binding"/>
    <property type="evidence" value="ECO:0007669"/>
    <property type="project" value="TreeGrafter"/>
</dbReference>
<dbReference type="InterPro" id="IPR013320">
    <property type="entry name" value="ConA-like_dom_sf"/>
</dbReference>
<dbReference type="InterPro" id="IPR001079">
    <property type="entry name" value="Galectin_CRD"/>
</dbReference>
<evidence type="ECO:0000256" key="3">
    <source>
        <dbReference type="SAM" id="SignalP"/>
    </source>
</evidence>
<dbReference type="SMART" id="SM00276">
    <property type="entry name" value="GLECT"/>
    <property type="match status" value="1"/>
</dbReference>
<dbReference type="Ensembl" id="ENSGMOT00000073074.1">
    <property type="protein sequence ID" value="ENSGMOP00000055705.1"/>
    <property type="gene ID" value="ENSGMOG00000034436.1"/>
</dbReference>